<dbReference type="OrthoDB" id="10651853at2759"/>
<comment type="caution">
    <text evidence="2">The sequence shown here is derived from an EMBL/GenBank/DDBJ whole genome shotgun (WGS) entry which is preliminary data.</text>
</comment>
<gene>
    <name evidence="2" type="ORF">TNIN_136131</name>
</gene>
<evidence type="ECO:0000313" key="3">
    <source>
        <dbReference type="Proteomes" id="UP000886998"/>
    </source>
</evidence>
<name>A0A8X7CIS0_9ARAC</name>
<accession>A0A8X7CIS0</accession>
<dbReference type="Proteomes" id="UP000886998">
    <property type="component" value="Unassembled WGS sequence"/>
</dbReference>
<proteinExistence type="predicted"/>
<dbReference type="EMBL" id="BMAV01018117">
    <property type="protein sequence ID" value="GFY70233.1"/>
    <property type="molecule type" value="Genomic_DNA"/>
</dbReference>
<reference evidence="2" key="1">
    <citation type="submission" date="2020-08" db="EMBL/GenBank/DDBJ databases">
        <title>Multicomponent nature underlies the extraordinary mechanical properties of spider dragline silk.</title>
        <authorList>
            <person name="Kono N."/>
            <person name="Nakamura H."/>
            <person name="Mori M."/>
            <person name="Yoshida Y."/>
            <person name="Ohtoshi R."/>
            <person name="Malay A.D."/>
            <person name="Moran D.A.P."/>
            <person name="Tomita M."/>
            <person name="Numata K."/>
            <person name="Arakawa K."/>
        </authorList>
    </citation>
    <scope>NUCLEOTIDE SEQUENCE</scope>
</reference>
<evidence type="ECO:0000256" key="1">
    <source>
        <dbReference type="SAM" id="MobiDB-lite"/>
    </source>
</evidence>
<feature type="region of interest" description="Disordered" evidence="1">
    <location>
        <begin position="127"/>
        <end position="158"/>
    </location>
</feature>
<feature type="compositionally biased region" description="Polar residues" evidence="1">
    <location>
        <begin position="127"/>
        <end position="138"/>
    </location>
</feature>
<sequence length="158" mass="17941">MTNREARLSRYLSRGKPARANISLFASLLLPFSYPIPPSQNIQPEILKYLQAVRCYVIKQGKVWNEGDVRRRVPPFLVADASIEEKIPQGKIVWGAGGAESLKMRRWRKGYSRQNLFFCGVRPGSIGSPSSANPSGTTHFGRKEKKRQKKKIVKKTRK</sequence>
<evidence type="ECO:0000313" key="2">
    <source>
        <dbReference type="EMBL" id="GFY70233.1"/>
    </source>
</evidence>
<protein>
    <submittedName>
        <fullName evidence="2">Uncharacterized protein</fullName>
    </submittedName>
</protein>
<organism evidence="2 3">
    <name type="scientific">Trichonephila inaurata madagascariensis</name>
    <dbReference type="NCBI Taxonomy" id="2747483"/>
    <lineage>
        <taxon>Eukaryota</taxon>
        <taxon>Metazoa</taxon>
        <taxon>Ecdysozoa</taxon>
        <taxon>Arthropoda</taxon>
        <taxon>Chelicerata</taxon>
        <taxon>Arachnida</taxon>
        <taxon>Araneae</taxon>
        <taxon>Araneomorphae</taxon>
        <taxon>Entelegynae</taxon>
        <taxon>Araneoidea</taxon>
        <taxon>Nephilidae</taxon>
        <taxon>Trichonephila</taxon>
        <taxon>Trichonephila inaurata</taxon>
    </lineage>
</organism>
<keyword evidence="3" id="KW-1185">Reference proteome</keyword>
<dbReference type="AlphaFoldDB" id="A0A8X7CIS0"/>
<feature type="compositionally biased region" description="Basic residues" evidence="1">
    <location>
        <begin position="140"/>
        <end position="158"/>
    </location>
</feature>